<dbReference type="Pfam" id="PF13715">
    <property type="entry name" value="CarbopepD_reg_2"/>
    <property type="match status" value="1"/>
</dbReference>
<dbReference type="EMBL" id="SETE01000003">
    <property type="protein sequence ID" value="RYM34070.1"/>
    <property type="molecule type" value="Genomic_DNA"/>
</dbReference>
<evidence type="ECO:0000313" key="1">
    <source>
        <dbReference type="EMBL" id="RYM34070.1"/>
    </source>
</evidence>
<dbReference type="SUPFAM" id="SSF49464">
    <property type="entry name" value="Carboxypeptidase regulatory domain-like"/>
    <property type="match status" value="1"/>
</dbReference>
<accession>A0A4Q4KM65</accession>
<dbReference type="Gene3D" id="2.170.130.10">
    <property type="entry name" value="TonB-dependent receptor, plug domain"/>
    <property type="match status" value="1"/>
</dbReference>
<dbReference type="SUPFAM" id="SSF56935">
    <property type="entry name" value="Porins"/>
    <property type="match status" value="1"/>
</dbReference>
<dbReference type="AlphaFoldDB" id="A0A4Q4KM65"/>
<organism evidence="1 2">
    <name type="scientific">Brumimicrobium glaciale</name>
    <dbReference type="NCBI Taxonomy" id="200475"/>
    <lineage>
        <taxon>Bacteria</taxon>
        <taxon>Pseudomonadati</taxon>
        <taxon>Bacteroidota</taxon>
        <taxon>Flavobacteriia</taxon>
        <taxon>Flavobacteriales</taxon>
        <taxon>Crocinitomicaceae</taxon>
        <taxon>Brumimicrobium</taxon>
    </lineage>
</organism>
<evidence type="ECO:0000313" key="2">
    <source>
        <dbReference type="Proteomes" id="UP000293952"/>
    </source>
</evidence>
<sequence>MLSWYINIEMMKTIMKVIAAMFFVNFAVAQGAVGDIQGQIFEDPDTEKPAIFAKVWVERGATKFGADTDENGRFKINSIPTGMYVLKVNYLSDTISQTIYAKVVADGIENLGRINFKDKVMEIEGFDKIGYYQDPLISFDFGQERINSLDIAQSAVRSDMKALISSRNSDIKIDDNGQMMIRGSRGNNLVSYIDGVKMDEVKSIPSAAIGAITIYSSAIPAKYGDTTGGVIIIETKSYYDLWRAAKIKRSAEKLK</sequence>
<dbReference type="Gene3D" id="2.60.40.1120">
    <property type="entry name" value="Carboxypeptidase-like, regulatory domain"/>
    <property type="match status" value="1"/>
</dbReference>
<reference evidence="1 2" key="1">
    <citation type="submission" date="2019-02" db="EMBL/GenBank/DDBJ databases">
        <title>Genome sequence of the sea-ice species Brumimicrobium glaciale.</title>
        <authorList>
            <person name="Bowman J.P."/>
        </authorList>
    </citation>
    <scope>NUCLEOTIDE SEQUENCE [LARGE SCALE GENOMIC DNA]</scope>
    <source>
        <strain evidence="1 2">IC156</strain>
    </source>
</reference>
<comment type="caution">
    <text evidence="1">The sequence shown here is derived from an EMBL/GenBank/DDBJ whole genome shotgun (WGS) entry which is preliminary data.</text>
</comment>
<dbReference type="Proteomes" id="UP000293952">
    <property type="component" value="Unassembled WGS sequence"/>
</dbReference>
<dbReference type="OrthoDB" id="9812892at2"/>
<name>A0A4Q4KM65_9FLAO</name>
<gene>
    <name evidence="1" type="ORF">ERX46_08905</name>
</gene>
<dbReference type="InterPro" id="IPR008969">
    <property type="entry name" value="CarboxyPept-like_regulatory"/>
</dbReference>
<protein>
    <submittedName>
        <fullName evidence="1">TonB-dependent receptor</fullName>
    </submittedName>
</protein>
<proteinExistence type="predicted"/>
<dbReference type="InterPro" id="IPR037066">
    <property type="entry name" value="Plug_dom_sf"/>
</dbReference>
<keyword evidence="2" id="KW-1185">Reference proteome</keyword>
<keyword evidence="1" id="KW-0675">Receptor</keyword>